<dbReference type="GO" id="GO:0004803">
    <property type="term" value="F:transposase activity"/>
    <property type="evidence" value="ECO:0007669"/>
    <property type="project" value="InterPro"/>
</dbReference>
<proteinExistence type="predicted"/>
<dbReference type="AlphaFoldDB" id="A0A832H1M0"/>
<name>A0A832H1M0_9CYAN</name>
<protein>
    <recommendedName>
        <fullName evidence="2">Transposase</fullName>
    </recommendedName>
</protein>
<dbReference type="InterPro" id="IPR002514">
    <property type="entry name" value="Transposase_8"/>
</dbReference>
<evidence type="ECO:0000313" key="1">
    <source>
        <dbReference type="EMBL" id="HGW93472.1"/>
    </source>
</evidence>
<dbReference type="Pfam" id="PF01527">
    <property type="entry name" value="HTH_Tnp_1"/>
    <property type="match status" value="1"/>
</dbReference>
<dbReference type="InterPro" id="IPR009057">
    <property type="entry name" value="Homeodomain-like_sf"/>
</dbReference>
<reference evidence="1" key="1">
    <citation type="journal article" date="2020" name="mSystems">
        <title>Genome- and Community-Level Interaction Insights into Carbon Utilization and Element Cycling Functions of Hydrothermarchaeota in Hydrothermal Sediment.</title>
        <authorList>
            <person name="Zhou Z."/>
            <person name="Liu Y."/>
            <person name="Xu W."/>
            <person name="Pan J."/>
            <person name="Luo Z.H."/>
            <person name="Li M."/>
        </authorList>
    </citation>
    <scope>NUCLEOTIDE SEQUENCE [LARGE SCALE GENOMIC DNA]</scope>
    <source>
        <strain evidence="1">SpSt-402</strain>
    </source>
</reference>
<accession>A0A832H1M0</accession>
<organism evidence="1">
    <name type="scientific">Oscillatoriales cyanobacterium SpSt-402</name>
    <dbReference type="NCBI Taxonomy" id="2282168"/>
    <lineage>
        <taxon>Bacteria</taxon>
        <taxon>Bacillati</taxon>
        <taxon>Cyanobacteriota</taxon>
        <taxon>Cyanophyceae</taxon>
        <taxon>Oscillatoriophycideae</taxon>
        <taxon>Oscillatoriales</taxon>
    </lineage>
</organism>
<comment type="caution">
    <text evidence="1">The sequence shown here is derived from an EMBL/GenBank/DDBJ whole genome shotgun (WGS) entry which is preliminary data.</text>
</comment>
<dbReference type="EMBL" id="DSRD01000268">
    <property type="protein sequence ID" value="HGW93472.1"/>
    <property type="molecule type" value="Genomic_DNA"/>
</dbReference>
<sequence length="106" mass="12164">MSMVLVRGSCRRPAQWSIKRGYPMGKRVSKEIKAEILGKVKAGQRVVELATQYGISDKSIYGWLRQDTDEAVVSALEYNRLKRENEELKRLVGELTLNMHVQKKSK</sequence>
<dbReference type="GO" id="GO:0006313">
    <property type="term" value="P:DNA transposition"/>
    <property type="evidence" value="ECO:0007669"/>
    <property type="project" value="InterPro"/>
</dbReference>
<dbReference type="SUPFAM" id="SSF46689">
    <property type="entry name" value="Homeodomain-like"/>
    <property type="match status" value="1"/>
</dbReference>
<gene>
    <name evidence="1" type="ORF">ENR47_04190</name>
</gene>
<evidence type="ECO:0008006" key="2">
    <source>
        <dbReference type="Google" id="ProtNLM"/>
    </source>
</evidence>
<dbReference type="GO" id="GO:0003677">
    <property type="term" value="F:DNA binding"/>
    <property type="evidence" value="ECO:0007669"/>
    <property type="project" value="InterPro"/>
</dbReference>